<keyword evidence="7" id="KW-0411">Iron-sulfur</keyword>
<dbReference type="GO" id="GO:0051539">
    <property type="term" value="F:4 iron, 4 sulfur cluster binding"/>
    <property type="evidence" value="ECO:0007669"/>
    <property type="project" value="UniProtKB-KW"/>
</dbReference>
<dbReference type="SFLD" id="SFLDS00029">
    <property type="entry name" value="Radical_SAM"/>
    <property type="match status" value="1"/>
</dbReference>
<dbReference type="Pfam" id="PF02310">
    <property type="entry name" value="B12-binding"/>
    <property type="match status" value="1"/>
</dbReference>
<evidence type="ECO:0000256" key="3">
    <source>
        <dbReference type="ARBA" id="ARBA00022679"/>
    </source>
</evidence>
<dbReference type="SUPFAM" id="SSF102114">
    <property type="entry name" value="Radical SAM enzymes"/>
    <property type="match status" value="1"/>
</dbReference>
<evidence type="ECO:0000256" key="5">
    <source>
        <dbReference type="ARBA" id="ARBA00022723"/>
    </source>
</evidence>
<dbReference type="Gene3D" id="3.80.30.20">
    <property type="entry name" value="tm_1862 like domain"/>
    <property type="match status" value="1"/>
</dbReference>
<comment type="caution">
    <text evidence="10">The sequence shown here is derived from an EMBL/GenBank/DDBJ whole genome shotgun (WGS) entry which is preliminary data.</text>
</comment>
<dbReference type="GO" id="GO:0031419">
    <property type="term" value="F:cobalamin binding"/>
    <property type="evidence" value="ECO:0007669"/>
    <property type="project" value="InterPro"/>
</dbReference>
<evidence type="ECO:0000313" key="10">
    <source>
        <dbReference type="EMBL" id="OGC10080.1"/>
    </source>
</evidence>
<dbReference type="SFLD" id="SFLDG01082">
    <property type="entry name" value="B12-binding_domain_containing"/>
    <property type="match status" value="1"/>
</dbReference>
<evidence type="ECO:0000256" key="1">
    <source>
        <dbReference type="ARBA" id="ARBA00001966"/>
    </source>
</evidence>
<dbReference type="PANTHER" id="PTHR43409">
    <property type="entry name" value="ANAEROBIC MAGNESIUM-PROTOPORPHYRIN IX MONOMETHYL ESTER CYCLASE-RELATED"/>
    <property type="match status" value="1"/>
</dbReference>
<reference evidence="10 11" key="1">
    <citation type="journal article" date="2016" name="Nat. Commun.">
        <title>Thousands of microbial genomes shed light on interconnected biogeochemical processes in an aquifer system.</title>
        <authorList>
            <person name="Anantharaman K."/>
            <person name="Brown C.T."/>
            <person name="Hug L.A."/>
            <person name="Sharon I."/>
            <person name="Castelle C.J."/>
            <person name="Probst A.J."/>
            <person name="Thomas B.C."/>
            <person name="Singh A."/>
            <person name="Wilkins M.J."/>
            <person name="Karaoz U."/>
            <person name="Brodie E.L."/>
            <person name="Williams K.H."/>
            <person name="Hubbard S.S."/>
            <person name="Banfield J.F."/>
        </authorList>
    </citation>
    <scope>NUCLEOTIDE SEQUENCE [LARGE SCALE GENOMIC DNA]</scope>
</reference>
<feature type="domain" description="B12-binding" evidence="8">
    <location>
        <begin position="1"/>
        <end position="136"/>
    </location>
</feature>
<dbReference type="PROSITE" id="PS51332">
    <property type="entry name" value="B12_BINDING"/>
    <property type="match status" value="1"/>
</dbReference>
<dbReference type="InterPro" id="IPR051198">
    <property type="entry name" value="BchE-like"/>
</dbReference>
<dbReference type="InterPro" id="IPR006638">
    <property type="entry name" value="Elp3/MiaA/NifB-like_rSAM"/>
</dbReference>
<keyword evidence="2" id="KW-0489">Methyltransferase</keyword>
<comment type="cofactor">
    <cofactor evidence="1">
        <name>[4Fe-4S] cluster</name>
        <dbReference type="ChEBI" id="CHEBI:49883"/>
    </cofactor>
</comment>
<dbReference type="STRING" id="1802568.A3F86_03335"/>
<keyword evidence="5" id="KW-0479">Metal-binding</keyword>
<keyword evidence="3" id="KW-0808">Transferase</keyword>
<dbReference type="PANTHER" id="PTHR43409:SF7">
    <property type="entry name" value="BLL1977 PROTEIN"/>
    <property type="match status" value="1"/>
</dbReference>
<dbReference type="InterPro" id="IPR023404">
    <property type="entry name" value="rSAM_horseshoe"/>
</dbReference>
<name>A0A1F4RPI7_UNCSA</name>
<gene>
    <name evidence="10" type="ORF">A3F86_03335</name>
</gene>
<evidence type="ECO:0000313" key="11">
    <source>
        <dbReference type="Proteomes" id="UP000179095"/>
    </source>
</evidence>
<dbReference type="InterPro" id="IPR034466">
    <property type="entry name" value="Methyltransferase_Class_B"/>
</dbReference>
<dbReference type="InterPro" id="IPR007197">
    <property type="entry name" value="rSAM"/>
</dbReference>
<dbReference type="InterPro" id="IPR058240">
    <property type="entry name" value="rSAM_sf"/>
</dbReference>
<evidence type="ECO:0000259" key="8">
    <source>
        <dbReference type="PROSITE" id="PS51332"/>
    </source>
</evidence>
<evidence type="ECO:0000256" key="6">
    <source>
        <dbReference type="ARBA" id="ARBA00023004"/>
    </source>
</evidence>
<keyword evidence="4" id="KW-0949">S-adenosyl-L-methionine</keyword>
<feature type="domain" description="Radical SAM core" evidence="9">
    <location>
        <begin position="181"/>
        <end position="404"/>
    </location>
</feature>
<dbReference type="SFLD" id="SFLDG01123">
    <property type="entry name" value="methyltransferase_(Class_B)"/>
    <property type="match status" value="1"/>
</dbReference>
<evidence type="ECO:0000256" key="7">
    <source>
        <dbReference type="ARBA" id="ARBA00023014"/>
    </source>
</evidence>
<dbReference type="Proteomes" id="UP000179095">
    <property type="component" value="Unassembled WGS sequence"/>
</dbReference>
<dbReference type="EMBL" id="METQ01000004">
    <property type="protein sequence ID" value="OGC10080.1"/>
    <property type="molecule type" value="Genomic_DNA"/>
</dbReference>
<evidence type="ECO:0000256" key="2">
    <source>
        <dbReference type="ARBA" id="ARBA00022603"/>
    </source>
</evidence>
<sequence>MKLLLINPYFNSLIYSPTLGLSFLATYIKEHSRCEVAVIEPVTETLDAAELLVKIKETDFLGLTCYTESRFQCFDFAKKAKVANPRCQIIVGGPHVMSLSKQVLEHYSFVDIVIRGEAEDALLEIINGKALSEVNGITWRRNAEVIQNSDRIFCRDLSLFHLDYSLIYPEIKNWKDKEIHYAMQQVNHLPIISSRGCPYRCTFCASNNQWGKLWRGLAPEKMVEELTHLVNKYNIGYFRFYDALFIGSDSQAYKFCDLLEQARLKITFRIDIRVGTKPAVLKRLREVGCSVVGFGIESGSDRILKRINKGITRKQIDETIDVCKTLGYWLLGFFMISLPDETPEDFKKTAELFHRFDVFNLQFFKIHPDTSFYEELKAKGELSDEIWFETERGEEIFYSKETFPSSNYYRSEVEKRAKAIYLSQNIRKPFTAIKNHGLLRGCRTVLFSMIQLTLLPSKRATDFLDCLKRGWLGKLFKSRRYWR</sequence>
<dbReference type="AlphaFoldDB" id="A0A1F4RPI7"/>
<accession>A0A1F4RPI7</accession>
<dbReference type="PROSITE" id="PS51918">
    <property type="entry name" value="RADICAL_SAM"/>
    <property type="match status" value="1"/>
</dbReference>
<keyword evidence="6" id="KW-0408">Iron</keyword>
<evidence type="ECO:0000256" key="4">
    <source>
        <dbReference type="ARBA" id="ARBA00022691"/>
    </source>
</evidence>
<dbReference type="InterPro" id="IPR006158">
    <property type="entry name" value="Cobalamin-bd"/>
</dbReference>
<dbReference type="GO" id="GO:0003824">
    <property type="term" value="F:catalytic activity"/>
    <property type="evidence" value="ECO:0007669"/>
    <property type="project" value="InterPro"/>
</dbReference>
<evidence type="ECO:0000259" key="9">
    <source>
        <dbReference type="PROSITE" id="PS51918"/>
    </source>
</evidence>
<organism evidence="10 11">
    <name type="scientific">candidate division WOR-1 bacterium RIFCSPLOWO2_12_FULL_45_9</name>
    <dbReference type="NCBI Taxonomy" id="1802568"/>
    <lineage>
        <taxon>Bacteria</taxon>
        <taxon>Bacillati</taxon>
        <taxon>Saganbacteria</taxon>
    </lineage>
</organism>
<dbReference type="SMART" id="SM00729">
    <property type="entry name" value="Elp3"/>
    <property type="match status" value="1"/>
</dbReference>
<protein>
    <submittedName>
        <fullName evidence="10">Uncharacterized protein</fullName>
    </submittedName>
</protein>
<proteinExistence type="predicted"/>
<dbReference type="Pfam" id="PF04055">
    <property type="entry name" value="Radical_SAM"/>
    <property type="match status" value="1"/>
</dbReference>
<dbReference type="Gene3D" id="3.40.50.280">
    <property type="entry name" value="Cobalamin-binding domain"/>
    <property type="match status" value="1"/>
</dbReference>
<dbReference type="GO" id="GO:0046872">
    <property type="term" value="F:metal ion binding"/>
    <property type="evidence" value="ECO:0007669"/>
    <property type="project" value="UniProtKB-KW"/>
</dbReference>
<dbReference type="CDD" id="cd02068">
    <property type="entry name" value="radical_SAM_B12_BD"/>
    <property type="match status" value="1"/>
</dbReference>
<dbReference type="CDD" id="cd01335">
    <property type="entry name" value="Radical_SAM"/>
    <property type="match status" value="1"/>
</dbReference>